<dbReference type="InterPro" id="IPR025996">
    <property type="entry name" value="MT1864/Rv1816-like_C"/>
</dbReference>
<dbReference type="InterPro" id="IPR001647">
    <property type="entry name" value="HTH_TetR"/>
</dbReference>
<sequence>MPDQLKLKRGDLHDALIDYALEAARQGHIEVMSLRQAARDLGVSSGAVYRHFADKDTLLGAIVKIGFFDLRDRFLAVRPEGAVAQTPQQAIDRCFEVARAYITFAHDNNALWHMMFGRIGMICRDEMVKDPELTRYTPFDVGMAICNDLYHHGLLPRCPDVADNRYIWSAIHGAADLAQSGARMDYERLDEVISDTTYRNLRALGLDLDQQ</sequence>
<evidence type="ECO:0000256" key="1">
    <source>
        <dbReference type="ARBA" id="ARBA00023015"/>
    </source>
</evidence>
<feature type="domain" description="HTH tetR-type" evidence="5">
    <location>
        <begin position="10"/>
        <end position="70"/>
    </location>
</feature>
<reference evidence="6" key="2">
    <citation type="submission" date="2020-09" db="EMBL/GenBank/DDBJ databases">
        <authorList>
            <person name="Sun Q."/>
            <person name="Zhou Y."/>
        </authorList>
    </citation>
    <scope>NUCLEOTIDE SEQUENCE</scope>
    <source>
        <strain evidence="6">CGMCC 1.15880</strain>
    </source>
</reference>
<proteinExistence type="predicted"/>
<dbReference type="SUPFAM" id="SSF46689">
    <property type="entry name" value="Homeodomain-like"/>
    <property type="match status" value="1"/>
</dbReference>
<comment type="caution">
    <text evidence="6">The sequence shown here is derived from an EMBL/GenBank/DDBJ whole genome shotgun (WGS) entry which is preliminary data.</text>
</comment>
<accession>A0A916QS28</accession>
<evidence type="ECO:0000313" key="7">
    <source>
        <dbReference type="Proteomes" id="UP000628017"/>
    </source>
</evidence>
<dbReference type="InterPro" id="IPR036271">
    <property type="entry name" value="Tet_transcr_reg_TetR-rel_C_sf"/>
</dbReference>
<feature type="DNA-binding region" description="H-T-H motif" evidence="4">
    <location>
        <begin position="33"/>
        <end position="52"/>
    </location>
</feature>
<name>A0A916QS28_9RHOB</name>
<dbReference type="GO" id="GO:0003677">
    <property type="term" value="F:DNA binding"/>
    <property type="evidence" value="ECO:0007669"/>
    <property type="project" value="UniProtKB-UniRule"/>
</dbReference>
<dbReference type="EMBL" id="BMKA01000001">
    <property type="protein sequence ID" value="GGA06719.1"/>
    <property type="molecule type" value="Genomic_DNA"/>
</dbReference>
<keyword evidence="2 4" id="KW-0238">DNA-binding</keyword>
<dbReference type="SUPFAM" id="SSF48498">
    <property type="entry name" value="Tetracyclin repressor-like, C-terminal domain"/>
    <property type="match status" value="1"/>
</dbReference>
<dbReference type="Pfam" id="PF00440">
    <property type="entry name" value="TetR_N"/>
    <property type="match status" value="1"/>
</dbReference>
<keyword evidence="1" id="KW-0805">Transcription regulation</keyword>
<keyword evidence="3" id="KW-0804">Transcription</keyword>
<dbReference type="AlphaFoldDB" id="A0A916QS28"/>
<evidence type="ECO:0000256" key="3">
    <source>
        <dbReference type="ARBA" id="ARBA00023163"/>
    </source>
</evidence>
<dbReference type="RefSeq" id="WP_188670254.1">
    <property type="nucleotide sequence ID" value="NZ_BMKA01000001.1"/>
</dbReference>
<gene>
    <name evidence="6" type="ORF">GCM10011498_03080</name>
</gene>
<organism evidence="6 7">
    <name type="scientific">Neptunicoccus cionae</name>
    <dbReference type="NCBI Taxonomy" id="2035344"/>
    <lineage>
        <taxon>Bacteria</taxon>
        <taxon>Pseudomonadati</taxon>
        <taxon>Pseudomonadota</taxon>
        <taxon>Alphaproteobacteria</taxon>
        <taxon>Rhodobacterales</taxon>
        <taxon>Paracoccaceae</taxon>
        <taxon>Neptunicoccus</taxon>
    </lineage>
</organism>
<dbReference type="InterPro" id="IPR009057">
    <property type="entry name" value="Homeodomain-like_sf"/>
</dbReference>
<keyword evidence="7" id="KW-1185">Reference proteome</keyword>
<reference evidence="6" key="1">
    <citation type="journal article" date="2014" name="Int. J. Syst. Evol. Microbiol.">
        <title>Complete genome sequence of Corynebacterium casei LMG S-19264T (=DSM 44701T), isolated from a smear-ripened cheese.</title>
        <authorList>
            <consortium name="US DOE Joint Genome Institute (JGI-PGF)"/>
            <person name="Walter F."/>
            <person name="Albersmeier A."/>
            <person name="Kalinowski J."/>
            <person name="Ruckert C."/>
        </authorList>
    </citation>
    <scope>NUCLEOTIDE SEQUENCE</scope>
    <source>
        <strain evidence="6">CGMCC 1.15880</strain>
    </source>
</reference>
<protein>
    <recommendedName>
        <fullName evidence="5">HTH tetR-type domain-containing protein</fullName>
    </recommendedName>
</protein>
<evidence type="ECO:0000256" key="2">
    <source>
        <dbReference type="ARBA" id="ARBA00023125"/>
    </source>
</evidence>
<evidence type="ECO:0000259" key="5">
    <source>
        <dbReference type="PROSITE" id="PS50977"/>
    </source>
</evidence>
<dbReference type="PROSITE" id="PS50977">
    <property type="entry name" value="HTH_TETR_2"/>
    <property type="match status" value="1"/>
</dbReference>
<evidence type="ECO:0000313" key="6">
    <source>
        <dbReference type="EMBL" id="GGA06719.1"/>
    </source>
</evidence>
<dbReference type="Gene3D" id="1.10.357.10">
    <property type="entry name" value="Tetracycline Repressor, domain 2"/>
    <property type="match status" value="1"/>
</dbReference>
<evidence type="ECO:0000256" key="4">
    <source>
        <dbReference type="PROSITE-ProRule" id="PRU00335"/>
    </source>
</evidence>
<dbReference type="Proteomes" id="UP000628017">
    <property type="component" value="Unassembled WGS sequence"/>
</dbReference>
<dbReference type="Pfam" id="PF13305">
    <property type="entry name" value="TetR_C_33"/>
    <property type="match status" value="1"/>
</dbReference>